<keyword evidence="3" id="KW-1185">Reference proteome</keyword>
<proteinExistence type="predicted"/>
<dbReference type="Proteomes" id="UP001066276">
    <property type="component" value="Chromosome 6"/>
</dbReference>
<reference evidence="2" key="1">
    <citation type="journal article" date="2022" name="bioRxiv">
        <title>Sequencing and chromosome-scale assembly of the giantPleurodeles waltlgenome.</title>
        <authorList>
            <person name="Brown T."/>
            <person name="Elewa A."/>
            <person name="Iarovenko S."/>
            <person name="Subramanian E."/>
            <person name="Araus A.J."/>
            <person name="Petzold A."/>
            <person name="Susuki M."/>
            <person name="Suzuki K.-i.T."/>
            <person name="Hayashi T."/>
            <person name="Toyoda A."/>
            <person name="Oliveira C."/>
            <person name="Osipova E."/>
            <person name="Leigh N.D."/>
            <person name="Simon A."/>
            <person name="Yun M.H."/>
        </authorList>
    </citation>
    <scope>NUCLEOTIDE SEQUENCE</scope>
    <source>
        <strain evidence="2">20211129_DDA</strain>
        <tissue evidence="2">Liver</tissue>
    </source>
</reference>
<protein>
    <submittedName>
        <fullName evidence="2">Uncharacterized protein</fullName>
    </submittedName>
</protein>
<comment type="caution">
    <text evidence="2">The sequence shown here is derived from an EMBL/GenBank/DDBJ whole genome shotgun (WGS) entry which is preliminary data.</text>
</comment>
<gene>
    <name evidence="2" type="ORF">NDU88_003975</name>
</gene>
<feature type="region of interest" description="Disordered" evidence="1">
    <location>
        <begin position="1"/>
        <end position="26"/>
    </location>
</feature>
<sequence length="347" mass="39326">MTEHLNKHAEHLDQSERRVSEVEDGQTQLATSHVKLNKELNSLRLKVDDLEARSRRNNLRTVGVAESTTIDNMEGFIERLLVQLLGRTTFSDLFVVERAHRSLATHPPPGAPPRPIIARLLNYRDGDAALRRARQLKTLHYEGMTVSLYPYFTLQRDNHKKLDQFIKRRVAVKQAGVLKSIRGRLQLLEPDQAQLEQDHQYAAVSQTLGHIHATLLEFQDTALEEVQHLAKYATARAYGEGERPSSLLANLINPNREKDVIIFVQAGDGSELRDTEHILARFCEYYQSLYTSMVTPDHEALLDYLTHITMPRLTDADRETLMATLMLEEMDGALGGMAEGKARALMG</sequence>
<organism evidence="2 3">
    <name type="scientific">Pleurodeles waltl</name>
    <name type="common">Iberian ribbed newt</name>
    <dbReference type="NCBI Taxonomy" id="8319"/>
    <lineage>
        <taxon>Eukaryota</taxon>
        <taxon>Metazoa</taxon>
        <taxon>Chordata</taxon>
        <taxon>Craniata</taxon>
        <taxon>Vertebrata</taxon>
        <taxon>Euteleostomi</taxon>
        <taxon>Amphibia</taxon>
        <taxon>Batrachia</taxon>
        <taxon>Caudata</taxon>
        <taxon>Salamandroidea</taxon>
        <taxon>Salamandridae</taxon>
        <taxon>Pleurodelinae</taxon>
        <taxon>Pleurodeles</taxon>
    </lineage>
</organism>
<dbReference type="AlphaFoldDB" id="A0AAV7QAI8"/>
<evidence type="ECO:0000256" key="1">
    <source>
        <dbReference type="SAM" id="MobiDB-lite"/>
    </source>
</evidence>
<dbReference type="InterPro" id="IPR004244">
    <property type="entry name" value="Transposase_22"/>
</dbReference>
<dbReference type="Gene3D" id="3.30.70.1820">
    <property type="entry name" value="L1 transposable element, RRM domain"/>
    <property type="match status" value="1"/>
</dbReference>
<feature type="compositionally biased region" description="Basic and acidic residues" evidence="1">
    <location>
        <begin position="1"/>
        <end position="21"/>
    </location>
</feature>
<accession>A0AAV7QAI8</accession>
<dbReference type="PANTHER" id="PTHR11505">
    <property type="entry name" value="L1 TRANSPOSABLE ELEMENT-RELATED"/>
    <property type="match status" value="1"/>
</dbReference>
<evidence type="ECO:0000313" key="3">
    <source>
        <dbReference type="Proteomes" id="UP001066276"/>
    </source>
</evidence>
<dbReference type="EMBL" id="JANPWB010000010">
    <property type="protein sequence ID" value="KAJ1137577.1"/>
    <property type="molecule type" value="Genomic_DNA"/>
</dbReference>
<evidence type="ECO:0000313" key="2">
    <source>
        <dbReference type="EMBL" id="KAJ1137577.1"/>
    </source>
</evidence>
<name>A0AAV7QAI8_PLEWA</name>